<keyword evidence="5" id="KW-1185">Reference proteome</keyword>
<sequence>MPDRNSLSPKRYPSSPYRHSPAPYRTAYASPAPDATNQELRQCLREALRSLREKDESLEKKDSDLVMAAELGSSLLEDNERLKSECARLLAEYQSTAAAAVAAAGGQTHDHHEDHTQPLRGSTSISFSSPTQTTNSLLFSSADAKRRVEAVEATAAARTADLEATIIELQTQLDRVRQDVRSAQEADRGNERRALRLEGELEVATRDLDSALSRCQELDEEKKKLAKEKGDLARKVKESGDRDKELEELSELRDHTRALEDAVVQLTHARAEMEAELSCAVQDREITIQRCEELEAMTEDIRGESERQIARNDELLWDLESARDMIGKLEARLAVLEPKPDGANDVGDRTLFSEVEDRRQELETRHVSLSQKHAGLMKAHSMTIHQQERMRNHISRLTQLTNAREGELRVRLLEEALGQSESERQELQHKITLLEKDLGTDFQPIGNVGGSGRVQSGGSQADYEVELECLRLRVAQLTTEHDESKRELRTLRMLKSFETEKLRSVEALLREREEELQRLKAVNAQIRFDLEEAKARAKQQRERQRLHDDPNTSITAEELPIPVTKSVEVQTIHGQHVSQAGTQTDTKSISDTVRDDALSYPHRSPDVCDKENVATDMPQHDASVDTSVTTSTASPSFSSTKAQTAASPVSPTPVATATIPSPESAGTPVPPPLVRKTPLGTSGVGNTTPSEQPRKDHPPNKLRPHSKTSGPTQVFVKRKQAQESECKQQ</sequence>
<reference evidence="4 5" key="1">
    <citation type="journal article" date="2019" name="Sci. Rep.">
        <title>Comparative genomics of chytrid fungi reveal insights into the obligate biotrophic and pathogenic lifestyle of Synchytrium endobioticum.</title>
        <authorList>
            <person name="van de Vossenberg B.T.L.H."/>
            <person name="Warris S."/>
            <person name="Nguyen H.D.T."/>
            <person name="van Gent-Pelzer M.P.E."/>
            <person name="Joly D.L."/>
            <person name="van de Geest H.C."/>
            <person name="Bonants P.J.M."/>
            <person name="Smith D.S."/>
            <person name="Levesque C.A."/>
            <person name="van der Lee T.A.J."/>
        </authorList>
    </citation>
    <scope>NUCLEOTIDE SEQUENCE [LARGE SCALE GENOMIC DNA]</scope>
    <source>
        <strain evidence="4 5">CBS 809.83</strain>
    </source>
</reference>
<dbReference type="AlphaFoldDB" id="A0A507DV28"/>
<evidence type="ECO:0000313" key="4">
    <source>
        <dbReference type="EMBL" id="TPX55142.1"/>
    </source>
</evidence>
<feature type="coiled-coil region" evidence="2">
    <location>
        <begin position="312"/>
        <end position="372"/>
    </location>
</feature>
<feature type="region of interest" description="Disordered" evidence="3">
    <location>
        <begin position="1"/>
        <end position="38"/>
    </location>
</feature>
<dbReference type="PANTHER" id="PTHR32123:SF9">
    <property type="entry name" value="PROTEIN SPINDLY"/>
    <property type="match status" value="1"/>
</dbReference>
<feature type="coiled-coil region" evidence="2">
    <location>
        <begin position="410"/>
        <end position="543"/>
    </location>
</feature>
<dbReference type="STRING" id="109895.A0A507DV28"/>
<feature type="coiled-coil region" evidence="2">
    <location>
        <begin position="41"/>
        <end position="99"/>
    </location>
</feature>
<evidence type="ECO:0000256" key="2">
    <source>
        <dbReference type="SAM" id="Coils"/>
    </source>
</evidence>
<accession>A0A507DV28</accession>
<dbReference type="PANTHER" id="PTHR32123">
    <property type="entry name" value="BICD FAMILY-LIKE CARGO ADAPTER"/>
    <property type="match status" value="1"/>
</dbReference>
<feature type="region of interest" description="Disordered" evidence="3">
    <location>
        <begin position="101"/>
        <end position="132"/>
    </location>
</feature>
<proteinExistence type="predicted"/>
<name>A0A507DV28_9FUNG</name>
<organism evidence="4 5">
    <name type="scientific">Powellomyces hirtus</name>
    <dbReference type="NCBI Taxonomy" id="109895"/>
    <lineage>
        <taxon>Eukaryota</taxon>
        <taxon>Fungi</taxon>
        <taxon>Fungi incertae sedis</taxon>
        <taxon>Chytridiomycota</taxon>
        <taxon>Chytridiomycota incertae sedis</taxon>
        <taxon>Chytridiomycetes</taxon>
        <taxon>Spizellomycetales</taxon>
        <taxon>Powellomycetaceae</taxon>
        <taxon>Powellomyces</taxon>
    </lineage>
</organism>
<dbReference type="InterPro" id="IPR051149">
    <property type="entry name" value="Spindly/BICDR_Dynein_Adapter"/>
</dbReference>
<protein>
    <submittedName>
        <fullName evidence="4">Uncharacterized protein</fullName>
    </submittedName>
</protein>
<feature type="coiled-coil region" evidence="2">
    <location>
        <begin position="159"/>
        <end position="276"/>
    </location>
</feature>
<dbReference type="EMBL" id="QEAQ01000125">
    <property type="protein sequence ID" value="TPX55142.1"/>
    <property type="molecule type" value="Genomic_DNA"/>
</dbReference>
<dbReference type="Proteomes" id="UP000318582">
    <property type="component" value="Unassembled WGS sequence"/>
</dbReference>
<keyword evidence="1 2" id="KW-0175">Coiled coil</keyword>
<comment type="caution">
    <text evidence="4">The sequence shown here is derived from an EMBL/GenBank/DDBJ whole genome shotgun (WGS) entry which is preliminary data.</text>
</comment>
<feature type="compositionally biased region" description="Basic and acidic residues" evidence="3">
    <location>
        <begin position="720"/>
        <end position="729"/>
    </location>
</feature>
<evidence type="ECO:0000313" key="5">
    <source>
        <dbReference type="Proteomes" id="UP000318582"/>
    </source>
</evidence>
<gene>
    <name evidence="4" type="ORF">PhCBS80983_g05569</name>
</gene>
<feature type="compositionally biased region" description="Basic and acidic residues" evidence="3">
    <location>
        <begin position="108"/>
        <end position="117"/>
    </location>
</feature>
<evidence type="ECO:0000256" key="3">
    <source>
        <dbReference type="SAM" id="MobiDB-lite"/>
    </source>
</evidence>
<feature type="compositionally biased region" description="Low complexity" evidence="3">
    <location>
        <begin position="624"/>
        <end position="640"/>
    </location>
</feature>
<evidence type="ECO:0000256" key="1">
    <source>
        <dbReference type="ARBA" id="ARBA00023054"/>
    </source>
</evidence>
<feature type="region of interest" description="Disordered" evidence="3">
    <location>
        <begin position="617"/>
        <end position="729"/>
    </location>
</feature>
<feature type="compositionally biased region" description="Polar residues" evidence="3">
    <location>
        <begin position="641"/>
        <end position="661"/>
    </location>
</feature>
<feature type="compositionally biased region" description="Polar residues" evidence="3">
    <location>
        <begin position="119"/>
        <end position="132"/>
    </location>
</feature>